<dbReference type="Gene3D" id="3.90.176.10">
    <property type="entry name" value="Toxin ADP-ribosyltransferase, Chain A, domain 1"/>
    <property type="match status" value="1"/>
</dbReference>
<dbReference type="InterPro" id="IPR000768">
    <property type="entry name" value="ART"/>
</dbReference>
<dbReference type="GO" id="GO:0019136">
    <property type="term" value="F:deoxynucleoside kinase activity"/>
    <property type="evidence" value="ECO:0007669"/>
    <property type="project" value="TreeGrafter"/>
</dbReference>
<dbReference type="GO" id="GO:0106274">
    <property type="term" value="F:NAD+-protein-arginine ADP-ribosyltransferase activity"/>
    <property type="evidence" value="ECO:0007669"/>
    <property type="project" value="UniProtKB-EC"/>
</dbReference>
<sequence>MLRNEDRCSSVISGALSQDLPITKINTLDERRSYFFDREHNNIESHQLIFLDTNLNNTTQHTIPFLLEEFRKIVNYTKFMNGSEEAVQFIEQTNDTTTFLICSNCSNQSIIPQIHILRHIRSIYIYCQEEHEHQQCPQEYSKTRDVYTNLQLLLKDLKYDTEQYLQQAKDGIFSEIGRDNYSTNIFTFSWWNYMISMICHLTYPDNCLETFLIKLRHYYQDRQSELKILDEFERTYTSNTAIYWYTRNTFFFHLLNRALRQKNIEVIFLFSFFIKDMYMQLKNEHEKFQASYPDIEMVEVYRGQIMSSDEIYELTKDTDFITTSFFSTTLDRTLASFLTESLGTQNDQWQRVLFEIQVDSRFKTHPFGDIASLSYFPNESEVLFMIGARFKVIECCHNEDSGLYVVKLKLEDEPFFRQEYNVIGITARATLKNCIDEIIHHLYKVSLEDVHSLFIELQELFPSEKSWLDAVKYFVTARIYQQFHIKHYPEYVQITLNKLKQALNIYQSFINDKELTCAVDIGRICSDLAFVYDAYVKDNILANNYYDLGITSCTLSLQTTTDKHKRIELYDIIGSLSQNRVTITDDETQRKEILLNCITYRKQQLEELLNYLPANHSDLLNCIHSLAELENAVGLVTEATMNYEKVIQTYLRQDEPNFSTSAENYGTISKMYAEQKQNYTQALHYKQKEVECRIKYRAVPTNSIVLIASINSDLAETYRELADIYIQLSEYELADENLHRRKHWLKSTMLSRLGQSPSYDIIHEPLEKWKNCYGENLLAQFYKEPSRWAFLFEINALRTLAELYVEPSKELIKIYERSIHSTRHCFIENLFENGTLTNVEYQILDDDFKRLTDNNSCKVDLILYLRTEPEVCLERIRARNRPEEEKIDLAYLRALHRQHEKWLTPKIYHDRAILPHWTNDRAKQTIIAFLPISEFQVRLSSGINNLKSLNNNPSTQLLSNGNQNIIGQVIALLSHELNKINNETINYATPD</sequence>
<dbReference type="GO" id="GO:0016779">
    <property type="term" value="F:nucleotidyltransferase activity"/>
    <property type="evidence" value="ECO:0007669"/>
    <property type="project" value="UniProtKB-KW"/>
</dbReference>
<gene>
    <name evidence="9" type="ORF">OKA104_LOCUS2085</name>
    <name evidence="8" type="ORF">VCS650_LOCUS29716</name>
</gene>
<organism evidence="9 10">
    <name type="scientific">Adineta steineri</name>
    <dbReference type="NCBI Taxonomy" id="433720"/>
    <lineage>
        <taxon>Eukaryota</taxon>
        <taxon>Metazoa</taxon>
        <taxon>Spiralia</taxon>
        <taxon>Gnathifera</taxon>
        <taxon>Rotifera</taxon>
        <taxon>Eurotatoria</taxon>
        <taxon>Bdelloidea</taxon>
        <taxon>Adinetida</taxon>
        <taxon>Adinetidae</taxon>
        <taxon>Adineta</taxon>
    </lineage>
</organism>
<dbReference type="SUPFAM" id="SSF52540">
    <property type="entry name" value="P-loop containing nucleoside triphosphate hydrolases"/>
    <property type="match status" value="1"/>
</dbReference>
<evidence type="ECO:0000256" key="5">
    <source>
        <dbReference type="ARBA" id="ARBA00047597"/>
    </source>
</evidence>
<evidence type="ECO:0000256" key="3">
    <source>
        <dbReference type="ARBA" id="ARBA00022679"/>
    </source>
</evidence>
<evidence type="ECO:0000313" key="9">
    <source>
        <dbReference type="EMBL" id="CAF3511670.1"/>
    </source>
</evidence>
<feature type="domain" description="Deoxynucleoside kinase" evidence="7">
    <location>
        <begin position="746"/>
        <end position="904"/>
    </location>
</feature>
<name>A0A818HTD5_9BILA</name>
<evidence type="ECO:0000256" key="1">
    <source>
        <dbReference type="ARBA" id="ARBA00009558"/>
    </source>
</evidence>
<keyword evidence="6" id="KW-0521">NADP</keyword>
<keyword evidence="3 6" id="KW-0808">Transferase</keyword>
<evidence type="ECO:0000256" key="6">
    <source>
        <dbReference type="RuleBase" id="RU361228"/>
    </source>
</evidence>
<dbReference type="InterPro" id="IPR011990">
    <property type="entry name" value="TPR-like_helical_dom_sf"/>
</dbReference>
<dbReference type="EC" id="2.4.2.31" evidence="6"/>
<dbReference type="Proteomes" id="UP000663891">
    <property type="component" value="Unassembled WGS sequence"/>
</dbReference>
<dbReference type="Pfam" id="PF01712">
    <property type="entry name" value="dNK"/>
    <property type="match status" value="1"/>
</dbReference>
<dbReference type="OrthoDB" id="10045281at2759"/>
<keyword evidence="6" id="KW-0520">NAD</keyword>
<reference evidence="9" key="1">
    <citation type="submission" date="2021-02" db="EMBL/GenBank/DDBJ databases">
        <authorList>
            <person name="Nowell W R."/>
        </authorList>
    </citation>
    <scope>NUCLEOTIDE SEQUENCE</scope>
</reference>
<keyword evidence="4" id="KW-0548">Nucleotidyltransferase</keyword>
<dbReference type="AlphaFoldDB" id="A0A818HTD5"/>
<dbReference type="InterPro" id="IPR050566">
    <property type="entry name" value="Deoxyribonucleoside_kinase"/>
</dbReference>
<evidence type="ECO:0000313" key="8">
    <source>
        <dbReference type="EMBL" id="CAF1276427.1"/>
    </source>
</evidence>
<comment type="similarity">
    <text evidence="1 6">Belongs to the Arg-specific ADP-ribosyltransferase family.</text>
</comment>
<dbReference type="InterPro" id="IPR031314">
    <property type="entry name" value="DNK_dom"/>
</dbReference>
<dbReference type="EMBL" id="CAJNON010000466">
    <property type="protein sequence ID" value="CAF1276427.1"/>
    <property type="molecule type" value="Genomic_DNA"/>
</dbReference>
<dbReference type="InterPro" id="IPR027417">
    <property type="entry name" value="P-loop_NTPase"/>
</dbReference>
<dbReference type="PANTHER" id="PTHR10513:SF24">
    <property type="entry name" value="THYMIDINE KINASE 2, MITOCHONDRIAL"/>
    <property type="match status" value="1"/>
</dbReference>
<comment type="catalytic activity">
    <reaction evidence="5 6">
        <text>L-arginyl-[protein] + NAD(+) = N(omega)-(ADP-D-ribosyl)-L-arginyl-[protein] + nicotinamide + H(+)</text>
        <dbReference type="Rhea" id="RHEA:19149"/>
        <dbReference type="Rhea" id="RHEA-COMP:10532"/>
        <dbReference type="Rhea" id="RHEA-COMP:15087"/>
        <dbReference type="ChEBI" id="CHEBI:15378"/>
        <dbReference type="ChEBI" id="CHEBI:17154"/>
        <dbReference type="ChEBI" id="CHEBI:29965"/>
        <dbReference type="ChEBI" id="CHEBI:57540"/>
        <dbReference type="ChEBI" id="CHEBI:142554"/>
        <dbReference type="EC" id="2.4.2.31"/>
    </reaction>
</comment>
<dbReference type="PANTHER" id="PTHR10513">
    <property type="entry name" value="DEOXYNUCLEOSIDE KINASE"/>
    <property type="match status" value="1"/>
</dbReference>
<dbReference type="GO" id="GO:0005739">
    <property type="term" value="C:mitochondrion"/>
    <property type="evidence" value="ECO:0007669"/>
    <property type="project" value="TreeGrafter"/>
</dbReference>
<evidence type="ECO:0000259" key="7">
    <source>
        <dbReference type="Pfam" id="PF01712"/>
    </source>
</evidence>
<evidence type="ECO:0000256" key="2">
    <source>
        <dbReference type="ARBA" id="ARBA00022676"/>
    </source>
</evidence>
<accession>A0A818HTD5</accession>
<dbReference type="Pfam" id="PF01129">
    <property type="entry name" value="ART"/>
    <property type="match status" value="1"/>
</dbReference>
<evidence type="ECO:0000256" key="4">
    <source>
        <dbReference type="ARBA" id="ARBA00022695"/>
    </source>
</evidence>
<dbReference type="Proteomes" id="UP000663881">
    <property type="component" value="Unassembled WGS sequence"/>
</dbReference>
<comment type="caution">
    <text evidence="9">The sequence shown here is derived from an EMBL/GenBank/DDBJ whole genome shotgun (WGS) entry which is preliminary data.</text>
</comment>
<dbReference type="PROSITE" id="PS51996">
    <property type="entry name" value="TR_MART"/>
    <property type="match status" value="1"/>
</dbReference>
<dbReference type="SUPFAM" id="SSF56399">
    <property type="entry name" value="ADP-ribosylation"/>
    <property type="match status" value="1"/>
</dbReference>
<protein>
    <recommendedName>
        <fullName evidence="6">NAD(P)(+)--arginine ADP-ribosyltransferase</fullName>
        <ecNumber evidence="6">2.4.2.31</ecNumber>
    </recommendedName>
    <alternativeName>
        <fullName evidence="6">Mono(ADP-ribosyl)transferase</fullName>
    </alternativeName>
</protein>
<proteinExistence type="inferred from homology"/>
<evidence type="ECO:0000313" key="10">
    <source>
        <dbReference type="Proteomes" id="UP000663881"/>
    </source>
</evidence>
<dbReference type="Gene3D" id="1.25.40.10">
    <property type="entry name" value="Tetratricopeptide repeat domain"/>
    <property type="match status" value="1"/>
</dbReference>
<dbReference type="Gene3D" id="3.40.50.300">
    <property type="entry name" value="P-loop containing nucleotide triphosphate hydrolases"/>
    <property type="match status" value="1"/>
</dbReference>
<keyword evidence="2 6" id="KW-0328">Glycosyltransferase</keyword>
<dbReference type="EMBL" id="CAJOAY010000055">
    <property type="protein sequence ID" value="CAF3511670.1"/>
    <property type="molecule type" value="Genomic_DNA"/>
</dbReference>